<sequence>MQQLESVKQITKLEAECKRLRLFILEKLSVLTTSAKMKGKVEMWGNNDMEMRRREMIPSRDLIFRKNPRRAL</sequence>
<name>A0AAE0EIH3_9ROSI</name>
<organism evidence="1 2">
    <name type="scientific">Dipteronia sinensis</name>
    <dbReference type="NCBI Taxonomy" id="43782"/>
    <lineage>
        <taxon>Eukaryota</taxon>
        <taxon>Viridiplantae</taxon>
        <taxon>Streptophyta</taxon>
        <taxon>Embryophyta</taxon>
        <taxon>Tracheophyta</taxon>
        <taxon>Spermatophyta</taxon>
        <taxon>Magnoliopsida</taxon>
        <taxon>eudicotyledons</taxon>
        <taxon>Gunneridae</taxon>
        <taxon>Pentapetalae</taxon>
        <taxon>rosids</taxon>
        <taxon>malvids</taxon>
        <taxon>Sapindales</taxon>
        <taxon>Sapindaceae</taxon>
        <taxon>Hippocastanoideae</taxon>
        <taxon>Acereae</taxon>
        <taxon>Dipteronia</taxon>
    </lineage>
</organism>
<accession>A0AAE0EIH3</accession>
<evidence type="ECO:0000313" key="1">
    <source>
        <dbReference type="EMBL" id="KAK3229703.1"/>
    </source>
</evidence>
<dbReference type="EMBL" id="JANJYJ010000001">
    <property type="protein sequence ID" value="KAK3229703.1"/>
    <property type="molecule type" value="Genomic_DNA"/>
</dbReference>
<proteinExistence type="predicted"/>
<keyword evidence="2" id="KW-1185">Reference proteome</keyword>
<protein>
    <submittedName>
        <fullName evidence="1">Uncharacterized protein</fullName>
    </submittedName>
</protein>
<gene>
    <name evidence="1" type="ORF">Dsin_001584</name>
</gene>
<dbReference type="AlphaFoldDB" id="A0AAE0EIH3"/>
<dbReference type="Pfam" id="PF05911">
    <property type="entry name" value="FPP"/>
    <property type="match status" value="1"/>
</dbReference>
<dbReference type="InterPro" id="IPR008587">
    <property type="entry name" value="FPP_plant"/>
</dbReference>
<reference evidence="1" key="1">
    <citation type="journal article" date="2023" name="Plant J.">
        <title>Genome sequences and population genomics provide insights into the demographic history, inbreeding, and mutation load of two 'living fossil' tree species of Dipteronia.</title>
        <authorList>
            <person name="Feng Y."/>
            <person name="Comes H.P."/>
            <person name="Chen J."/>
            <person name="Zhu S."/>
            <person name="Lu R."/>
            <person name="Zhang X."/>
            <person name="Li P."/>
            <person name="Qiu J."/>
            <person name="Olsen K.M."/>
            <person name="Qiu Y."/>
        </authorList>
    </citation>
    <scope>NUCLEOTIDE SEQUENCE</scope>
    <source>
        <strain evidence="1">NBL</strain>
    </source>
</reference>
<dbReference type="Proteomes" id="UP001281410">
    <property type="component" value="Unassembled WGS sequence"/>
</dbReference>
<evidence type="ECO:0000313" key="2">
    <source>
        <dbReference type="Proteomes" id="UP001281410"/>
    </source>
</evidence>
<comment type="caution">
    <text evidence="1">The sequence shown here is derived from an EMBL/GenBank/DDBJ whole genome shotgun (WGS) entry which is preliminary data.</text>
</comment>